<dbReference type="PANTHER" id="PTHR43685">
    <property type="entry name" value="GLYCOSYLTRANSFERASE"/>
    <property type="match status" value="1"/>
</dbReference>
<dbReference type="PANTHER" id="PTHR43685:SF2">
    <property type="entry name" value="GLYCOSYLTRANSFERASE 2-LIKE DOMAIN-CONTAINING PROTEIN"/>
    <property type="match status" value="1"/>
</dbReference>
<dbReference type="CDD" id="cd00761">
    <property type="entry name" value="Glyco_tranf_GTA_type"/>
    <property type="match status" value="1"/>
</dbReference>
<dbReference type="GO" id="GO:0016757">
    <property type="term" value="F:glycosyltransferase activity"/>
    <property type="evidence" value="ECO:0007669"/>
    <property type="project" value="UniProtKB-KW"/>
</dbReference>
<dbReference type="Gene3D" id="3.90.550.10">
    <property type="entry name" value="Spore Coat Polysaccharide Biosynthesis Protein SpsA, Chain A"/>
    <property type="match status" value="2"/>
</dbReference>
<evidence type="ECO:0000313" key="3">
    <source>
        <dbReference type="Proteomes" id="UP001466893"/>
    </source>
</evidence>
<proteinExistence type="predicted"/>
<dbReference type="Gene3D" id="3.40.50.2000">
    <property type="entry name" value="Glycogen Phosphorylase B"/>
    <property type="match status" value="1"/>
</dbReference>
<dbReference type="Pfam" id="PF00535">
    <property type="entry name" value="Glycos_transf_2"/>
    <property type="match status" value="2"/>
</dbReference>
<gene>
    <name evidence="2" type="ORF">AAEY27_09095</name>
</gene>
<feature type="domain" description="Glycosyltransferase 2-like" evidence="1">
    <location>
        <begin position="560"/>
        <end position="740"/>
    </location>
</feature>
<dbReference type="Proteomes" id="UP001466893">
    <property type="component" value="Chromosome"/>
</dbReference>
<organism evidence="2 3">
    <name type="scientific">Kosakonia calanthes</name>
    <dbReference type="NCBI Taxonomy" id="3139408"/>
    <lineage>
        <taxon>Bacteria</taxon>
        <taxon>Pseudomonadati</taxon>
        <taxon>Pseudomonadota</taxon>
        <taxon>Gammaproteobacteria</taxon>
        <taxon>Enterobacterales</taxon>
        <taxon>Enterobacteriaceae</taxon>
        <taxon>Kosakonia</taxon>
    </lineage>
</organism>
<dbReference type="SUPFAM" id="SSF53448">
    <property type="entry name" value="Nucleotide-diphospho-sugar transferases"/>
    <property type="match status" value="2"/>
</dbReference>
<keyword evidence="3" id="KW-1185">Reference proteome</keyword>
<dbReference type="InterPro" id="IPR050834">
    <property type="entry name" value="Glycosyltransf_2"/>
</dbReference>
<dbReference type="InterPro" id="IPR029044">
    <property type="entry name" value="Nucleotide-diphossugar_trans"/>
</dbReference>
<sequence length="1172" mass="131122">MPQSALVSLVIPSYKSSWFEETLRCALSQDYDNLEIIISDDCPTNDIERIVERNKEHSPFPLTYIHNQPALGDNQNVETCIRLAKGKYIKFLFDDDTLEPDCVSSLVKAMESDASVRLATSRRRRIGVHGEALADINATTAAVKSDAILNGRDVISFQLHGIVNFIGEPSTVLMYRDDLIDLLNHPDGLFALNGEVMHFLADLTLYAKLLRKGNLAYLVKPLSALRVSRQQVSQLGRDDDPRADKTLKAFPELIKKLNMGDTETTPRHHVRVAPMSDPTHFALQDVGSHIDNGVKESLLADWIAQRQLLPVQQRMVDKHNAAFETADLTVLIYGGDGQPGNIEKTLASLTQKTYSGLRIHPVVLSNDTFDGVRTIGEFAGVHRALEELACEMPRGWFIAFQAGGEFYDSGLLSLASTLIEADSLSAIYGDEVFNIDGSAIGVKFKSDFNLDLFLSQPFSLGRNWFLRGEVISQFGVDASTGAAFEFDLLIKLIESQGFAPMGHLAEPLFLAMQPIAAPEQEQRILQRHLRNRGYGRAEITVDIYGHYHIGYGHADTPLVSIIIPAGQQLAPLVTCVTSVVEKTQWTQYELLVVADSAAPQEMHNWLQGLSEIDPTRIKVLKGDGVGTYARAVNQAFALAQGQYIAMLHPDLVITQPKWLNAMLNHGQRPEVGIVGGKQLYSDGTVRHAGYLLGVNGVAGEAFFRTDDGFKSYMGRLHADQNYSAVSGEFMLFDRAIFESVGGLDETLDTLWDVDFCLRARQKGWFTVWTPSAAVLRTVGRKADETPREAAARRERKEREEDEMFARWMPIISNDPAYNINLSLSNEQFMVCPESKLSWRPLSWNPLPVVLPHMGDYAGCGYYRMIKPFEAMVENACVDGKLSPALLSIPTLARYKPDSVIIQRHFSPEFQAWASAAKKRTDVFMVFELDDYLPNIPVKNQHKSDFDSDTLKNLRKTLNFMDRFVVSTQPLADAFSAWHSNIVVMPNRVSADWWSGLTSLRGQGRKPRVGWAGGSSHRGDLEMVADVVKAFADEVDWVFFGMCPEKLRPYVREFHRGVDIELYPRKLASLNLDLAIAPVEENLFNACKSNLRLLEYGSCAVPVICSDVECYRSINDVTRVRNRYKDWADAIRYHLDNPSQSAQMGQALQATIFRDWMHNADTAAAWAKAWLPD</sequence>
<name>A0ABZ3B9W5_9ENTR</name>
<dbReference type="EC" id="2.4.-.-" evidence="2"/>
<evidence type="ECO:0000313" key="2">
    <source>
        <dbReference type="EMBL" id="WZW00013.1"/>
    </source>
</evidence>
<dbReference type="RefSeq" id="WP_342324795.1">
    <property type="nucleotide sequence ID" value="NZ_CP151800.1"/>
</dbReference>
<reference evidence="2 3" key="1">
    <citation type="submission" date="2024-04" db="EMBL/GenBank/DDBJ databases">
        <title>Kosakonia calanthae sp. nov., a halophilic bacterium isolated from leaves of Calanthe tiplacata.</title>
        <authorList>
            <person name="Wu P."/>
        </authorList>
    </citation>
    <scope>NUCLEOTIDE SEQUENCE [LARGE SCALE GENOMIC DNA]</scope>
    <source>
        <strain evidence="2 3">BYX6</strain>
    </source>
</reference>
<keyword evidence="2" id="KW-0808">Transferase</keyword>
<evidence type="ECO:0000259" key="1">
    <source>
        <dbReference type="Pfam" id="PF00535"/>
    </source>
</evidence>
<feature type="domain" description="Glycosyltransferase 2-like" evidence="1">
    <location>
        <begin position="8"/>
        <end position="125"/>
    </location>
</feature>
<accession>A0ABZ3B9W5</accession>
<protein>
    <submittedName>
        <fullName evidence="2">Glycosyltransferase</fullName>
        <ecNumber evidence="2">2.4.-.-</ecNumber>
    </submittedName>
</protein>
<dbReference type="InterPro" id="IPR001173">
    <property type="entry name" value="Glyco_trans_2-like"/>
</dbReference>
<dbReference type="SUPFAM" id="SSF53756">
    <property type="entry name" value="UDP-Glycosyltransferase/glycogen phosphorylase"/>
    <property type="match status" value="1"/>
</dbReference>
<dbReference type="EMBL" id="CP151800">
    <property type="protein sequence ID" value="WZW00013.1"/>
    <property type="molecule type" value="Genomic_DNA"/>
</dbReference>
<keyword evidence="2" id="KW-0328">Glycosyltransferase</keyword>